<evidence type="ECO:0000313" key="1">
    <source>
        <dbReference type="EMBL" id="GLB38549.1"/>
    </source>
</evidence>
<reference evidence="1" key="1">
    <citation type="submission" date="2022-07" db="EMBL/GenBank/DDBJ databases">
        <title>The genome of Lyophyllum shimeji provides insight into the initial evolution of ectomycorrhizal fungal genome.</title>
        <authorList>
            <person name="Kobayashi Y."/>
            <person name="Shibata T."/>
            <person name="Hirakawa H."/>
            <person name="Shigenobu S."/>
            <person name="Nishiyama T."/>
            <person name="Yamada A."/>
            <person name="Hasebe M."/>
            <person name="Kawaguchi M."/>
        </authorList>
    </citation>
    <scope>NUCLEOTIDE SEQUENCE</scope>
    <source>
        <strain evidence="1">AT787</strain>
    </source>
</reference>
<keyword evidence="2" id="KW-1185">Reference proteome</keyword>
<dbReference type="Proteomes" id="UP001063166">
    <property type="component" value="Unassembled WGS sequence"/>
</dbReference>
<proteinExistence type="predicted"/>
<sequence length="461" mass="51645">MGGNAFAAILGPNAFPRMPPAVYAALKSRMLPKLRDLYLHTAVPFEAPEKTSYGDLDIVVACPKLVGDAGAPEGVPVDAAVNVPHAVVQEAVGARHVNPQQGNRTSNFAVPIARGEWRPFDHGKEEDEARRKAEGGDIFYQVDVNVCANKEEFERVVFFHGYGDLGMIMGLIARNAGLALGEKGLLLPNPPNPHADLSQSFDEITKFMGWSMDAWRAGFRTKRDIFEWAGSSRFFDPKNFRTRGEGFTKVKAERKMYGEFVEWALAKAAAGPAAGDEEELKVSEEEQRLTFQNRTLIHFNKKEEFDAIHDERTRRARLKQVFSGSRVRDWAELGEHWKGVKLIMDAVREKYGGDRGVLKLYEEEGELGVKSAVLNAKEQLGLLSSDVYQRLSEAQMVKAVVTRNRNIFTIPRKEPGIDAYREDALWRGLGVAMLARQGTYQVGNRRIRIHTNFKEISRPEG</sequence>
<comment type="caution">
    <text evidence="1">The sequence shown here is derived from an EMBL/GenBank/DDBJ whole genome shotgun (WGS) entry which is preliminary data.</text>
</comment>
<gene>
    <name evidence="1" type="ORF">LshimejAT787_0504140</name>
</gene>
<dbReference type="EMBL" id="BRPK01000005">
    <property type="protein sequence ID" value="GLB38549.1"/>
    <property type="molecule type" value="Genomic_DNA"/>
</dbReference>
<organism evidence="1 2">
    <name type="scientific">Lyophyllum shimeji</name>
    <name type="common">Hon-shimeji</name>
    <name type="synonym">Tricholoma shimeji</name>
    <dbReference type="NCBI Taxonomy" id="47721"/>
    <lineage>
        <taxon>Eukaryota</taxon>
        <taxon>Fungi</taxon>
        <taxon>Dikarya</taxon>
        <taxon>Basidiomycota</taxon>
        <taxon>Agaricomycotina</taxon>
        <taxon>Agaricomycetes</taxon>
        <taxon>Agaricomycetidae</taxon>
        <taxon>Agaricales</taxon>
        <taxon>Tricholomatineae</taxon>
        <taxon>Lyophyllaceae</taxon>
        <taxon>Lyophyllum</taxon>
    </lineage>
</organism>
<protein>
    <submittedName>
        <fullName evidence="1">Uncharacterized protein</fullName>
    </submittedName>
</protein>
<name>A0A9P3PN94_LYOSH</name>
<accession>A0A9P3PN94</accession>
<evidence type="ECO:0000313" key="2">
    <source>
        <dbReference type="Proteomes" id="UP001063166"/>
    </source>
</evidence>
<dbReference type="AlphaFoldDB" id="A0A9P3PN94"/>
<dbReference type="OrthoDB" id="4708870at2759"/>